<dbReference type="EMBL" id="ADTV01000066">
    <property type="protein sequence ID" value="EFG82964.1"/>
    <property type="molecule type" value="Genomic_DNA"/>
</dbReference>
<sequence length="1049" mass="111844">MASVPACEPRPGMCPADGAPPGAPNARVVTVAHHVPFLDQLAARWMAEVGDDPQRTGAGLILLPSRRAARALTEAFLRRADGRALLLPRIAPIAALDEAALALSGEAALDLPPAVEPMRRLATLTRLVLQAGEAFGDVRTVDQAWPLARALADLMDEAEWAECDLRERLPDAADGDFAQHWHLTLKFLSIVTGVWPAWLEEQGVMNPVARQVALLHAQAAHWRESPPPAGHRLWAAGFSDAVPSTVAVLRTVLDLPGGRLVLTPVDMDMDARTWSDLPPGHPQAGTARMLADLGVGRDGLEVWDDLPAGSKAGDMAGSMAGGMVGAPPGRAALLSHALLPASALGQWLDPAPAPQLDGLSVLHTADQQEEAAAIALILRQAIEQPGRPAALVTPDRALAGRVATELARWGVVADDSAGEGLATTPQATFLRLIVQAVDGGLSPVALLSLLKHPLAACGLSPGNCRASARLLERAILRGPAPPPGIAGLRAALSRATQDEHGALADAPDAPQELSAFLDRLERALDPLLSRASGMEEVVDLLSALVEVAQALATTDAHADTEGGGDGASRLWSGEEGNALGAHLAELLTWCDVLPAQRVGALDGLLASSLAGVTVHGRRALRGREQAAVHPRVFIWGLLEARLQTAGTIVLGGLVETVWPPATDPGPWMSRPMRTRICLPSPECAIGQAAHDFIACACAAPEVVLSVPGRRQGAPAVAARWLVRLDAYLSGRGQALATHPALSWLERLDRPSGAPAPVAPPRPCPPVALRPRSLSVTEIEIWMRDPYAIYARRILGLKPLAGLEEMADAADYGEIVHEALDRWFTRYPDHWPRDGEEEMVRVFEQVLHDARLRPALAAWWAPRLGRIARWCAMTEEARRAGGASCSVMTELSGKMELSGFSFGTFVLRGRADRIDRDGEGGLSLFDYKTGTLPTRASVLAGWQSQLVLEAAMIEAGGFAPTVAGRVTELVYWRLTGGHVPARVLDIARGEELSDLIAKCRAGLYKRVADYDNPHMPYLSHPHPGEEPRFADYAHLARVAEWSAAREEDMA</sequence>
<dbReference type="InterPro" id="IPR011604">
    <property type="entry name" value="PDDEXK-like_dom_sf"/>
</dbReference>
<dbReference type="NCBIfam" id="TIGR02786">
    <property type="entry name" value="addB_alphas"/>
    <property type="match status" value="1"/>
</dbReference>
<name>D5QJ17_NOVHA</name>
<dbReference type="Proteomes" id="UP000006468">
    <property type="component" value="Chromosome"/>
</dbReference>
<comment type="caution">
    <text evidence="2">The sequence shown here is derived from an EMBL/GenBank/DDBJ whole genome shotgun (WGS) entry which is preliminary data.</text>
</comment>
<evidence type="ECO:0000259" key="1">
    <source>
        <dbReference type="Pfam" id="PF12705"/>
    </source>
</evidence>
<dbReference type="SUPFAM" id="SSF52540">
    <property type="entry name" value="P-loop containing nucleoside triphosphate hydrolases"/>
    <property type="match status" value="1"/>
</dbReference>
<dbReference type="Gene3D" id="3.90.320.10">
    <property type="match status" value="1"/>
</dbReference>
<gene>
    <name evidence="2" type="ORF">GXY_15752</name>
</gene>
<organism evidence="2 3">
    <name type="scientific">Novacetimonas hansenii ATCC 23769</name>
    <dbReference type="NCBI Taxonomy" id="714995"/>
    <lineage>
        <taxon>Bacteria</taxon>
        <taxon>Pseudomonadati</taxon>
        <taxon>Pseudomonadota</taxon>
        <taxon>Alphaproteobacteria</taxon>
        <taxon>Acetobacterales</taxon>
        <taxon>Acetobacteraceae</taxon>
        <taxon>Novacetimonas</taxon>
    </lineage>
</organism>
<evidence type="ECO:0000313" key="3">
    <source>
        <dbReference type="Proteomes" id="UP000006468"/>
    </source>
</evidence>
<reference evidence="2 3" key="1">
    <citation type="journal article" date="2010" name="J. Bacteriol.">
        <title>Genome sequence of a cellulose-producing bacterium, Gluconacetobacter hansenii ATCC 23769.</title>
        <authorList>
            <person name="Iyer P.R."/>
            <person name="Geib S.M."/>
            <person name="Catchmark J."/>
            <person name="Kao T.H."/>
            <person name="Tien M."/>
        </authorList>
    </citation>
    <scope>NUCLEOTIDE SEQUENCE [LARGE SCALE GENOMIC DNA]</scope>
    <source>
        <strain evidence="2 3">ATCC 23769</strain>
    </source>
</reference>
<dbReference type="InterPro" id="IPR038726">
    <property type="entry name" value="PDDEXK_AddAB-type"/>
</dbReference>
<dbReference type="AlphaFoldDB" id="D5QJ17"/>
<accession>D5QJ17</accession>
<protein>
    <recommendedName>
        <fullName evidence="1">PD-(D/E)XK endonuclease-like domain-containing protein</fullName>
    </recommendedName>
</protein>
<dbReference type="InterPro" id="IPR027417">
    <property type="entry name" value="P-loop_NTPase"/>
</dbReference>
<dbReference type="InterPro" id="IPR014153">
    <property type="entry name" value="Ds_break_AddB"/>
</dbReference>
<dbReference type="Pfam" id="PF12705">
    <property type="entry name" value="PDDEXK_1"/>
    <property type="match status" value="1"/>
</dbReference>
<proteinExistence type="predicted"/>
<feature type="domain" description="PD-(D/E)XK endonuclease-like" evidence="1">
    <location>
        <begin position="772"/>
        <end position="1011"/>
    </location>
</feature>
<evidence type="ECO:0000313" key="2">
    <source>
        <dbReference type="EMBL" id="EFG82964.1"/>
    </source>
</evidence>
<dbReference type="HOGENOM" id="CLU_012377_0_0_5"/>